<comment type="caution">
    <text evidence="3">The sequence shown here is derived from an EMBL/GenBank/DDBJ whole genome shotgun (WGS) entry which is preliminary data.</text>
</comment>
<feature type="transmembrane region" description="Helical" evidence="2">
    <location>
        <begin position="84"/>
        <end position="101"/>
    </location>
</feature>
<evidence type="ECO:0000256" key="1">
    <source>
        <dbReference type="SAM" id="MobiDB-lite"/>
    </source>
</evidence>
<sequence length="169" mass="16915">MKNPFAGGGRRPLTLAVLLCAVGAGLAFVGAGRVWEHGLTHGVAAPSSFDQTGSDLVPGLTALALVALAGAGALLATRGWARRAVGALVLLVGLGLVALAFDRVFDASTAWPALTAVGGVLVVVGGLAAALAGHRWPGMGARYERSPKAAGGTTDAWNALDRGEDPTVR</sequence>
<reference evidence="3 4" key="1">
    <citation type="submission" date="2021-01" db="EMBL/GenBank/DDBJ databases">
        <title>Whole genome shotgun sequence of Asanoa iriomotensis NBRC 100142.</title>
        <authorList>
            <person name="Komaki H."/>
            <person name="Tamura T."/>
        </authorList>
    </citation>
    <scope>NUCLEOTIDE SEQUENCE [LARGE SCALE GENOMIC DNA]</scope>
    <source>
        <strain evidence="3 4">NBRC 100142</strain>
    </source>
</reference>
<organism evidence="3 4">
    <name type="scientific">Asanoa iriomotensis</name>
    <dbReference type="NCBI Taxonomy" id="234613"/>
    <lineage>
        <taxon>Bacteria</taxon>
        <taxon>Bacillati</taxon>
        <taxon>Actinomycetota</taxon>
        <taxon>Actinomycetes</taxon>
        <taxon>Micromonosporales</taxon>
        <taxon>Micromonosporaceae</taxon>
        <taxon>Asanoa</taxon>
    </lineage>
</organism>
<dbReference type="RefSeq" id="WP_203707935.1">
    <property type="nucleotide sequence ID" value="NZ_BAAALU010000052.1"/>
</dbReference>
<keyword evidence="4" id="KW-1185">Reference proteome</keyword>
<evidence type="ECO:0000313" key="4">
    <source>
        <dbReference type="Proteomes" id="UP000624325"/>
    </source>
</evidence>
<gene>
    <name evidence="3" type="ORF">Air01nite_72150</name>
</gene>
<keyword evidence="2" id="KW-1133">Transmembrane helix</keyword>
<dbReference type="EMBL" id="BONC01000089">
    <property type="protein sequence ID" value="GIF61120.1"/>
    <property type="molecule type" value="Genomic_DNA"/>
</dbReference>
<name>A0ABQ4CFN3_9ACTN</name>
<feature type="transmembrane region" description="Helical" evidence="2">
    <location>
        <begin position="56"/>
        <end position="77"/>
    </location>
</feature>
<evidence type="ECO:0000256" key="2">
    <source>
        <dbReference type="SAM" id="Phobius"/>
    </source>
</evidence>
<keyword evidence="2" id="KW-0812">Transmembrane</keyword>
<dbReference type="InterPro" id="IPR019051">
    <property type="entry name" value="Trp_biosyn_TM_oprn/chp"/>
</dbReference>
<feature type="region of interest" description="Disordered" evidence="1">
    <location>
        <begin position="144"/>
        <end position="169"/>
    </location>
</feature>
<dbReference type="Proteomes" id="UP000624325">
    <property type="component" value="Unassembled WGS sequence"/>
</dbReference>
<accession>A0ABQ4CFN3</accession>
<proteinExistence type="predicted"/>
<feature type="transmembrane region" description="Helical" evidence="2">
    <location>
        <begin position="113"/>
        <end position="132"/>
    </location>
</feature>
<keyword evidence="2" id="KW-0472">Membrane</keyword>
<dbReference type="Pfam" id="PF09534">
    <property type="entry name" value="Trp_oprn_chp"/>
    <property type="match status" value="1"/>
</dbReference>
<evidence type="ECO:0000313" key="3">
    <source>
        <dbReference type="EMBL" id="GIF61120.1"/>
    </source>
</evidence>
<protein>
    <submittedName>
        <fullName evidence="3">Membrane protein</fullName>
    </submittedName>
</protein>